<evidence type="ECO:0000313" key="1">
    <source>
        <dbReference type="EMBL" id="KAJ9064140.1"/>
    </source>
</evidence>
<comment type="caution">
    <text evidence="1">The sequence shown here is derived from an EMBL/GenBank/DDBJ whole genome shotgun (WGS) entry which is preliminary data.</text>
</comment>
<organism evidence="1 2">
    <name type="scientific">Entomophthora muscae</name>
    <dbReference type="NCBI Taxonomy" id="34485"/>
    <lineage>
        <taxon>Eukaryota</taxon>
        <taxon>Fungi</taxon>
        <taxon>Fungi incertae sedis</taxon>
        <taxon>Zoopagomycota</taxon>
        <taxon>Entomophthoromycotina</taxon>
        <taxon>Entomophthoromycetes</taxon>
        <taxon>Entomophthorales</taxon>
        <taxon>Entomophthoraceae</taxon>
        <taxon>Entomophthora</taxon>
    </lineage>
</organism>
<accession>A0ACC2SP90</accession>
<dbReference type="EMBL" id="QTSX02004526">
    <property type="protein sequence ID" value="KAJ9064140.1"/>
    <property type="molecule type" value="Genomic_DNA"/>
</dbReference>
<dbReference type="Proteomes" id="UP001165960">
    <property type="component" value="Unassembled WGS sequence"/>
</dbReference>
<protein>
    <submittedName>
        <fullName evidence="1">Uncharacterized protein</fullName>
    </submittedName>
</protein>
<evidence type="ECO:0000313" key="2">
    <source>
        <dbReference type="Proteomes" id="UP001165960"/>
    </source>
</evidence>
<gene>
    <name evidence="1" type="ORF">DSO57_1033547</name>
</gene>
<sequence>MDTNWCAVCGLHIDFSDVDLYCSETCRKRDELPQLEAAVVARTAAPSPTSSLTPSPSLTYHFLPSPSRISPSDISLGKPAQEAIPLRGKQYMYQQNSL</sequence>
<reference evidence="1" key="1">
    <citation type="submission" date="2022-04" db="EMBL/GenBank/DDBJ databases">
        <title>Genome of the entomopathogenic fungus Entomophthora muscae.</title>
        <authorList>
            <person name="Elya C."/>
            <person name="Lovett B.R."/>
            <person name="Lee E."/>
            <person name="Macias A.M."/>
            <person name="Hajek A.E."/>
            <person name="De Bivort B.L."/>
            <person name="Kasson M.T."/>
            <person name="De Fine Licht H.H."/>
            <person name="Stajich J.E."/>
        </authorList>
    </citation>
    <scope>NUCLEOTIDE SEQUENCE</scope>
    <source>
        <strain evidence="1">Berkeley</strain>
    </source>
</reference>
<proteinExistence type="predicted"/>
<keyword evidence="2" id="KW-1185">Reference proteome</keyword>
<name>A0ACC2SP90_9FUNG</name>